<evidence type="ECO:0000313" key="14">
    <source>
        <dbReference type="Proteomes" id="UP000694410"/>
    </source>
</evidence>
<evidence type="ECO:0000313" key="13">
    <source>
        <dbReference type="Ensembl" id="ENSCCEP00000019519.1"/>
    </source>
</evidence>
<evidence type="ECO:0000256" key="5">
    <source>
        <dbReference type="ARBA" id="ARBA00022729"/>
    </source>
</evidence>
<evidence type="ECO:0000256" key="9">
    <source>
        <dbReference type="ARBA" id="ARBA00023128"/>
    </source>
</evidence>
<evidence type="ECO:0000256" key="8">
    <source>
        <dbReference type="ARBA" id="ARBA00022989"/>
    </source>
</evidence>
<dbReference type="Pfam" id="PF15013">
    <property type="entry name" value="CCSMST1"/>
    <property type="match status" value="1"/>
</dbReference>
<evidence type="ECO:0000256" key="4">
    <source>
        <dbReference type="ARBA" id="ARBA00022692"/>
    </source>
</evidence>
<dbReference type="AlphaFoldDB" id="A0A8C0V685"/>
<keyword evidence="2" id="KW-0813">Transport</keyword>
<dbReference type="Ensembl" id="ENSCCET00000029671.1">
    <property type="protein sequence ID" value="ENSCCEP00000019519.1"/>
    <property type="gene ID" value="ENSCCEG00000017715.1"/>
</dbReference>
<evidence type="ECO:0000256" key="11">
    <source>
        <dbReference type="ARBA" id="ARBA00034713"/>
    </source>
</evidence>
<dbReference type="InterPro" id="IPR023248">
    <property type="entry name" value="UQCC4_vert"/>
</dbReference>
<dbReference type="InterPro" id="IPR029160">
    <property type="entry name" value="UQCC4"/>
</dbReference>
<comment type="subcellular location">
    <subcellularLocation>
        <location evidence="1">Mitochondrion inner membrane</location>
        <topology evidence="1">Single-pass membrane protein</topology>
    </subcellularLocation>
</comment>
<evidence type="ECO:0000256" key="10">
    <source>
        <dbReference type="ARBA" id="ARBA00023136"/>
    </source>
</evidence>
<keyword evidence="5" id="KW-0732">Signal</keyword>
<evidence type="ECO:0000256" key="12">
    <source>
        <dbReference type="SAM" id="MobiDB-lite"/>
    </source>
</evidence>
<dbReference type="PANTHER" id="PTHR35268:SF1">
    <property type="entry name" value="UBIQUINOL-CYTOCHROME-C REDUCTASE COMPLEX ASSEMBLY FACTOR 4"/>
    <property type="match status" value="1"/>
</dbReference>
<keyword evidence="3" id="KW-0679">Respiratory chain</keyword>
<comment type="similarity">
    <text evidence="11">Belongs to the UQCC4 family.</text>
</comment>
<evidence type="ECO:0000256" key="3">
    <source>
        <dbReference type="ARBA" id="ARBA00022660"/>
    </source>
</evidence>
<evidence type="ECO:0000256" key="7">
    <source>
        <dbReference type="ARBA" id="ARBA00022982"/>
    </source>
</evidence>
<dbReference type="PANTHER" id="PTHR35268">
    <property type="entry name" value="PROTEIN CCSMST1"/>
    <property type="match status" value="1"/>
</dbReference>
<protein>
    <submittedName>
        <fullName evidence="13">Uncharacterized protein</fullName>
    </submittedName>
</protein>
<feature type="region of interest" description="Disordered" evidence="12">
    <location>
        <begin position="90"/>
        <end position="115"/>
    </location>
</feature>
<evidence type="ECO:0000256" key="6">
    <source>
        <dbReference type="ARBA" id="ARBA00022792"/>
    </source>
</evidence>
<dbReference type="PRINTS" id="PR02042">
    <property type="entry name" value="CCSMST1"/>
</dbReference>
<keyword evidence="9" id="KW-0496">Mitochondrion</keyword>
<reference evidence="13" key="1">
    <citation type="submission" date="2025-08" db="UniProtKB">
        <authorList>
            <consortium name="Ensembl"/>
        </authorList>
    </citation>
    <scope>IDENTIFICATION</scope>
</reference>
<reference evidence="13" key="2">
    <citation type="submission" date="2025-09" db="UniProtKB">
        <authorList>
            <consortium name="Ensembl"/>
        </authorList>
    </citation>
    <scope>IDENTIFICATION</scope>
</reference>
<accession>A0A8C0V685</accession>
<keyword evidence="4" id="KW-0812">Transmembrane</keyword>
<keyword evidence="10" id="KW-0472">Membrane</keyword>
<evidence type="ECO:0000256" key="1">
    <source>
        <dbReference type="ARBA" id="ARBA00004434"/>
    </source>
</evidence>
<proteinExistence type="inferred from homology"/>
<keyword evidence="8" id="KW-1133">Transmembrane helix</keyword>
<evidence type="ECO:0000256" key="2">
    <source>
        <dbReference type="ARBA" id="ARBA00022448"/>
    </source>
</evidence>
<organism evidence="13 14">
    <name type="scientific">Cyanistes caeruleus</name>
    <name type="common">Eurasian blue tit</name>
    <name type="synonym">Parus caeruleus</name>
    <dbReference type="NCBI Taxonomy" id="156563"/>
    <lineage>
        <taxon>Eukaryota</taxon>
        <taxon>Metazoa</taxon>
        <taxon>Chordata</taxon>
        <taxon>Craniata</taxon>
        <taxon>Vertebrata</taxon>
        <taxon>Euteleostomi</taxon>
        <taxon>Archelosauria</taxon>
        <taxon>Archosauria</taxon>
        <taxon>Dinosauria</taxon>
        <taxon>Saurischia</taxon>
        <taxon>Theropoda</taxon>
        <taxon>Coelurosauria</taxon>
        <taxon>Aves</taxon>
        <taxon>Neognathae</taxon>
        <taxon>Neoaves</taxon>
        <taxon>Telluraves</taxon>
        <taxon>Australaves</taxon>
        <taxon>Passeriformes</taxon>
        <taxon>Paridae</taxon>
        <taxon>Cyanistes</taxon>
    </lineage>
</organism>
<sequence>RRAPCLPGPRRDPEDAAGADLEGEGHIHFFSSKASPRLWSVSRSMGSNHNRPLVKVLPLSVLGTGLLLWCVFREKTEIDKRLEAVLSGEIVDSDTAQESNAPHQARAKTENQKAA</sequence>
<dbReference type="Proteomes" id="UP000694410">
    <property type="component" value="Unplaced"/>
</dbReference>
<dbReference type="GO" id="GO:0005743">
    <property type="term" value="C:mitochondrial inner membrane"/>
    <property type="evidence" value="ECO:0007669"/>
    <property type="project" value="UniProtKB-SubCell"/>
</dbReference>
<keyword evidence="7" id="KW-0249">Electron transport</keyword>
<name>A0A8C0V685_CYACU</name>
<keyword evidence="14" id="KW-1185">Reference proteome</keyword>
<keyword evidence="6" id="KW-0999">Mitochondrion inner membrane</keyword>